<evidence type="ECO:0000313" key="2">
    <source>
        <dbReference type="Proteomes" id="UP001176940"/>
    </source>
</evidence>
<evidence type="ECO:0000313" key="1">
    <source>
        <dbReference type="EMBL" id="CAJ0925895.1"/>
    </source>
</evidence>
<protein>
    <submittedName>
        <fullName evidence="1">Uncharacterized protein</fullName>
    </submittedName>
</protein>
<reference evidence="1" key="1">
    <citation type="submission" date="2023-07" db="EMBL/GenBank/DDBJ databases">
        <authorList>
            <person name="Stuckert A."/>
        </authorList>
    </citation>
    <scope>NUCLEOTIDE SEQUENCE</scope>
</reference>
<organism evidence="1 2">
    <name type="scientific">Ranitomeya imitator</name>
    <name type="common">mimic poison frog</name>
    <dbReference type="NCBI Taxonomy" id="111125"/>
    <lineage>
        <taxon>Eukaryota</taxon>
        <taxon>Metazoa</taxon>
        <taxon>Chordata</taxon>
        <taxon>Craniata</taxon>
        <taxon>Vertebrata</taxon>
        <taxon>Euteleostomi</taxon>
        <taxon>Amphibia</taxon>
        <taxon>Batrachia</taxon>
        <taxon>Anura</taxon>
        <taxon>Neobatrachia</taxon>
        <taxon>Hyloidea</taxon>
        <taxon>Dendrobatidae</taxon>
        <taxon>Dendrobatinae</taxon>
        <taxon>Ranitomeya</taxon>
    </lineage>
</organism>
<gene>
    <name evidence="1" type="ORF">RIMI_LOCUS2622878</name>
</gene>
<dbReference type="Proteomes" id="UP001176940">
    <property type="component" value="Unassembled WGS sequence"/>
</dbReference>
<accession>A0ABN9L0F9</accession>
<dbReference type="EMBL" id="CAUEEQ010003714">
    <property type="protein sequence ID" value="CAJ0925895.1"/>
    <property type="molecule type" value="Genomic_DNA"/>
</dbReference>
<sequence>MGKFAFTTEENNLVKVNLENKHLAEARRAPDQLLFLNMKHRVEAKICEEIAKMEKVKPLVVELCNLEDLPEPISNDSSYMKKR</sequence>
<keyword evidence="2" id="KW-1185">Reference proteome</keyword>
<proteinExistence type="predicted"/>
<name>A0ABN9L0F9_9NEOB</name>
<comment type="caution">
    <text evidence="1">The sequence shown here is derived from an EMBL/GenBank/DDBJ whole genome shotgun (WGS) entry which is preliminary data.</text>
</comment>